<dbReference type="SUPFAM" id="SSF81296">
    <property type="entry name" value="E set domains"/>
    <property type="match status" value="1"/>
</dbReference>
<dbReference type="EMBL" id="NIDE01000019">
    <property type="protein sequence ID" value="OWK34771.1"/>
    <property type="molecule type" value="Genomic_DNA"/>
</dbReference>
<dbReference type="InterPro" id="IPR014756">
    <property type="entry name" value="Ig_E-set"/>
</dbReference>
<evidence type="ECO:0000256" key="6">
    <source>
        <dbReference type="ARBA" id="ARBA00022490"/>
    </source>
</evidence>
<evidence type="ECO:0000256" key="13">
    <source>
        <dbReference type="NCBIfam" id="TIGR02402"/>
    </source>
</evidence>
<dbReference type="CDD" id="cd11325">
    <property type="entry name" value="AmyAc_GTHase"/>
    <property type="match status" value="1"/>
</dbReference>
<name>A0A225CZK1_9BACT</name>
<dbReference type="CDD" id="cd02853">
    <property type="entry name" value="E_set_MTHase_like_N"/>
    <property type="match status" value="1"/>
</dbReference>
<organism evidence="19 20">
    <name type="scientific">Fimbriiglobus ruber</name>
    <dbReference type="NCBI Taxonomy" id="1908690"/>
    <lineage>
        <taxon>Bacteria</taxon>
        <taxon>Pseudomonadati</taxon>
        <taxon>Planctomycetota</taxon>
        <taxon>Planctomycetia</taxon>
        <taxon>Gemmatales</taxon>
        <taxon>Gemmataceae</taxon>
        <taxon>Fimbriiglobus</taxon>
    </lineage>
</organism>
<comment type="subcellular location">
    <subcellularLocation>
        <location evidence="1 15">Cytoplasm</location>
    </subcellularLocation>
</comment>
<feature type="region of interest" description="Disordered" evidence="17">
    <location>
        <begin position="624"/>
        <end position="647"/>
    </location>
</feature>
<evidence type="ECO:0000256" key="15">
    <source>
        <dbReference type="PIRSR" id="PIRSR006337-1"/>
    </source>
</evidence>
<dbReference type="SMART" id="SM00642">
    <property type="entry name" value="Aamy"/>
    <property type="match status" value="1"/>
</dbReference>
<evidence type="ECO:0000256" key="2">
    <source>
        <dbReference type="ARBA" id="ARBA00005199"/>
    </source>
</evidence>
<dbReference type="Gene3D" id="2.60.40.10">
    <property type="entry name" value="Immunoglobulins"/>
    <property type="match status" value="1"/>
</dbReference>
<sequence>MNVARRFPVGAELTADGVHFRVWAPTRRQVEVAIQKESTHSEAYPLTAEGNGYFSGLVAGLTDRALYRFRLDGGPDTYPDPVSRFQPEGPHGPSQVVDPNRYIWRDLGWKGVSLRGQVLYEMHVGTFTKEGTWAAARRELPELAALGITCLEVMPVAEFPGKFGWGYDGVNLFATTRLYGSPDDFRQFVDTAHAHGLGVILDVVYNHLGPDGNYLEQFAPAYFTDKYETDWGKAINYDGDNSAPVREFFAMNAAFWVDEYHIDGLRLDATQNIYDDSPDHILAVITRSVREAARGRATILVAENEPQETKLVRPADRGGYGLDALWNDDFHHTALVAMTGRSEAYRSDYGGSPQELISAVKYGYLYQGQWYSWQDQRRGHPAFDLDPPAFVTFIQNHDQVANSGRGYRAHQLTSPGRYRAMTTLMLLAPGTPMLFQGQEFASSAPFLFFADHVPDLAALVAKGRVEFLQQFQSLHDPAMREVFAKPHEADTFTRCKLDFAEREIHAPLYRLTRDLLQIRRKDPVLSAQERRGLDGAVLGVQAFLLRFFAPNGHDRLLLVNLGRDLHLKSAPEPLLAPPDGTRWTLLLSTDDPKYGGHGVATVVTADEGWRVPAEAAVLFAPNTDVNGRVPAPRGRTKSKSKPGTEPV</sequence>
<dbReference type="Gene3D" id="3.20.20.80">
    <property type="entry name" value="Glycosidases"/>
    <property type="match status" value="1"/>
</dbReference>
<dbReference type="GO" id="GO:0033942">
    <property type="term" value="F:4-alpha-D-(1-&gt;4)-alpha-D-glucanotrehalose trehalohydrolase activity"/>
    <property type="evidence" value="ECO:0007669"/>
    <property type="project" value="UniProtKB-EC"/>
</dbReference>
<evidence type="ECO:0000256" key="17">
    <source>
        <dbReference type="SAM" id="MobiDB-lite"/>
    </source>
</evidence>
<feature type="domain" description="Glycosyl hydrolase family 13 catalytic" evidence="18">
    <location>
        <begin position="121"/>
        <end position="468"/>
    </location>
</feature>
<evidence type="ECO:0000256" key="7">
    <source>
        <dbReference type="ARBA" id="ARBA00022801"/>
    </source>
</evidence>
<evidence type="ECO:0000256" key="14">
    <source>
        <dbReference type="PIRNR" id="PIRNR006337"/>
    </source>
</evidence>
<dbReference type="Pfam" id="PF02922">
    <property type="entry name" value="CBM_48"/>
    <property type="match status" value="1"/>
</dbReference>
<dbReference type="Proteomes" id="UP000214646">
    <property type="component" value="Unassembled WGS sequence"/>
</dbReference>
<dbReference type="Pfam" id="PF11941">
    <property type="entry name" value="DUF3459"/>
    <property type="match status" value="1"/>
</dbReference>
<comment type="caution">
    <text evidence="19">The sequence shown here is derived from an EMBL/GenBank/DDBJ whole genome shotgun (WGS) entry which is preliminary data.</text>
</comment>
<dbReference type="UniPathway" id="UPA00299"/>
<dbReference type="PANTHER" id="PTHR43651:SF11">
    <property type="entry name" value="MALTO-OLIGOSYLTREHALOSE TREHALOHYDROLASE"/>
    <property type="match status" value="1"/>
</dbReference>
<dbReference type="RefSeq" id="WP_088260020.1">
    <property type="nucleotide sequence ID" value="NZ_NIDE01000019.1"/>
</dbReference>
<keyword evidence="20" id="KW-1185">Reference proteome</keyword>
<dbReference type="GO" id="GO:0005737">
    <property type="term" value="C:cytoplasm"/>
    <property type="evidence" value="ECO:0007669"/>
    <property type="project" value="UniProtKB-SubCell"/>
</dbReference>
<dbReference type="InterPro" id="IPR022567">
    <property type="entry name" value="DUF3459"/>
</dbReference>
<dbReference type="InterPro" id="IPR006047">
    <property type="entry name" value="GH13_cat_dom"/>
</dbReference>
<dbReference type="InterPro" id="IPR044901">
    <property type="entry name" value="Trehalose_TreZ_E-set_sf"/>
</dbReference>
<evidence type="ECO:0000313" key="19">
    <source>
        <dbReference type="EMBL" id="OWK34771.1"/>
    </source>
</evidence>
<dbReference type="InterPro" id="IPR017853">
    <property type="entry name" value="GH"/>
</dbReference>
<dbReference type="InterPro" id="IPR004193">
    <property type="entry name" value="Glyco_hydro_13_N"/>
</dbReference>
<dbReference type="InterPro" id="IPR013783">
    <property type="entry name" value="Ig-like_fold"/>
</dbReference>
<comment type="catalytic activity">
    <reaction evidence="12 14">
        <text>hydrolysis of (1-&gt;4)-alpha-D-glucosidic linkage in 4-alpha-D-[(1-&gt;4)-alpha-D-glucanosyl]n trehalose to yield trehalose and (1-&gt;4)-alpha-D-glucan.</text>
        <dbReference type="EC" id="3.2.1.141"/>
    </reaction>
</comment>
<accession>A0A225CZK1</accession>
<dbReference type="SUPFAM" id="SSF51445">
    <property type="entry name" value="(Trans)glycosidases"/>
    <property type="match status" value="1"/>
</dbReference>
<feature type="active site" description="Proton donor" evidence="15">
    <location>
        <position position="303"/>
    </location>
</feature>
<dbReference type="PIRSF" id="PIRSF006337">
    <property type="entry name" value="Trehalose_TreZ"/>
    <property type="match status" value="1"/>
</dbReference>
<dbReference type="EC" id="3.2.1.141" evidence="4 13"/>
<evidence type="ECO:0000256" key="1">
    <source>
        <dbReference type="ARBA" id="ARBA00004496"/>
    </source>
</evidence>
<evidence type="ECO:0000256" key="5">
    <source>
        <dbReference type="ARBA" id="ARBA00015938"/>
    </source>
</evidence>
<dbReference type="OrthoDB" id="226102at2"/>
<comment type="pathway">
    <text evidence="2 14">Glycan biosynthesis; trehalose biosynthesis.</text>
</comment>
<evidence type="ECO:0000259" key="18">
    <source>
        <dbReference type="SMART" id="SM00642"/>
    </source>
</evidence>
<evidence type="ECO:0000256" key="3">
    <source>
        <dbReference type="ARBA" id="ARBA00008061"/>
    </source>
</evidence>
<evidence type="ECO:0000256" key="10">
    <source>
        <dbReference type="ARBA" id="ARBA00032057"/>
    </source>
</evidence>
<dbReference type="Pfam" id="PF00128">
    <property type="entry name" value="Alpha-amylase"/>
    <property type="match status" value="1"/>
</dbReference>
<feature type="site" description="Transition state stabilizer" evidence="16">
    <location>
        <position position="398"/>
    </location>
</feature>
<reference evidence="20" key="1">
    <citation type="submission" date="2017-06" db="EMBL/GenBank/DDBJ databases">
        <title>Genome analysis of Fimbriiglobus ruber SP5, the first member of the order Planctomycetales with confirmed chitinolytic capability.</title>
        <authorList>
            <person name="Ravin N.V."/>
            <person name="Rakitin A.L."/>
            <person name="Ivanova A.A."/>
            <person name="Beletsky A.V."/>
            <person name="Kulichevskaya I.S."/>
            <person name="Mardanov A.V."/>
            <person name="Dedysh S.N."/>
        </authorList>
    </citation>
    <scope>NUCLEOTIDE SEQUENCE [LARGE SCALE GENOMIC DNA]</scope>
    <source>
        <strain evidence="20">SP5</strain>
    </source>
</reference>
<protein>
    <recommendedName>
        <fullName evidence="5 13">Malto-oligosyltrehalose trehalohydrolase</fullName>
        <shortName evidence="14">MTHase</shortName>
        <ecNumber evidence="4 13">3.2.1.141</ecNumber>
    </recommendedName>
    <alternativeName>
        <fullName evidence="11 14">4-alpha-D-((1-&gt;4)-alpha-D-glucano)trehalose trehalohydrolase</fullName>
    </alternativeName>
    <alternativeName>
        <fullName evidence="10 14">Maltooligosyl trehalose trehalohydrolase</fullName>
    </alternativeName>
</protein>
<comment type="similarity">
    <text evidence="3 14">Belongs to the glycosyl hydrolase 13 family.</text>
</comment>
<keyword evidence="7 14" id="KW-0378">Hydrolase</keyword>
<evidence type="ECO:0000256" key="4">
    <source>
        <dbReference type="ARBA" id="ARBA00012268"/>
    </source>
</evidence>
<dbReference type="GO" id="GO:0005992">
    <property type="term" value="P:trehalose biosynthetic process"/>
    <property type="evidence" value="ECO:0007669"/>
    <property type="project" value="UniProtKB-UniRule"/>
</dbReference>
<dbReference type="Gene3D" id="1.10.10.760">
    <property type="entry name" value="E-set domains of sugar-utilizing enzymes"/>
    <property type="match status" value="1"/>
</dbReference>
<gene>
    <name evidence="19" type="ORF">FRUB_09613</name>
</gene>
<feature type="active site" description="Nucleophile" evidence="15">
    <location>
        <position position="268"/>
    </location>
</feature>
<evidence type="ECO:0000256" key="16">
    <source>
        <dbReference type="PIRSR" id="PIRSR006337-3"/>
    </source>
</evidence>
<evidence type="ECO:0000313" key="20">
    <source>
        <dbReference type="Proteomes" id="UP000214646"/>
    </source>
</evidence>
<evidence type="ECO:0000256" key="9">
    <source>
        <dbReference type="ARBA" id="ARBA00023295"/>
    </source>
</evidence>
<keyword evidence="9 14" id="KW-0326">Glycosidase</keyword>
<keyword evidence="8" id="KW-0119">Carbohydrate metabolism</keyword>
<evidence type="ECO:0000256" key="12">
    <source>
        <dbReference type="ARBA" id="ARBA00034013"/>
    </source>
</evidence>
<proteinExistence type="inferred from homology"/>
<evidence type="ECO:0000256" key="11">
    <source>
        <dbReference type="ARBA" id="ARBA00033284"/>
    </source>
</evidence>
<dbReference type="AlphaFoldDB" id="A0A225CZK1"/>
<dbReference type="NCBIfam" id="TIGR02402">
    <property type="entry name" value="trehalose_TreZ"/>
    <property type="match status" value="1"/>
</dbReference>
<evidence type="ECO:0000256" key="8">
    <source>
        <dbReference type="ARBA" id="ARBA00023277"/>
    </source>
</evidence>
<keyword evidence="6" id="KW-0963">Cytoplasm</keyword>
<dbReference type="PANTHER" id="PTHR43651">
    <property type="entry name" value="1,4-ALPHA-GLUCAN-BRANCHING ENZYME"/>
    <property type="match status" value="1"/>
</dbReference>
<dbReference type="InterPro" id="IPR012768">
    <property type="entry name" value="Trehalose_TreZ"/>
</dbReference>